<feature type="transmembrane region" description="Helical" evidence="6">
    <location>
        <begin position="268"/>
        <end position="288"/>
    </location>
</feature>
<dbReference type="PROSITE" id="PS50294">
    <property type="entry name" value="WD_REPEATS_REGION"/>
    <property type="match status" value="2"/>
</dbReference>
<dbReference type="PROSITE" id="PS00678">
    <property type="entry name" value="WD_REPEATS_1"/>
    <property type="match status" value="1"/>
</dbReference>
<evidence type="ECO:0000256" key="2">
    <source>
        <dbReference type="ARBA" id="ARBA00022737"/>
    </source>
</evidence>
<evidence type="ECO:0000313" key="7">
    <source>
        <dbReference type="EMBL" id="NMF63478.1"/>
    </source>
</evidence>
<dbReference type="InterPro" id="IPR019775">
    <property type="entry name" value="WD40_repeat_CS"/>
</dbReference>
<protein>
    <recommendedName>
        <fullName evidence="9">WD-40 repeat protein</fullName>
    </recommendedName>
</protein>
<evidence type="ECO:0000256" key="1">
    <source>
        <dbReference type="ARBA" id="ARBA00022574"/>
    </source>
</evidence>
<dbReference type="SUPFAM" id="SSF50978">
    <property type="entry name" value="WD40 repeat-like"/>
    <property type="match status" value="1"/>
</dbReference>
<dbReference type="InterPro" id="IPR015943">
    <property type="entry name" value="WD40/YVTN_repeat-like_dom_sf"/>
</dbReference>
<feature type="repeat" description="WD" evidence="3">
    <location>
        <begin position="539"/>
        <end position="580"/>
    </location>
</feature>
<dbReference type="PROSITE" id="PS50082">
    <property type="entry name" value="WD_REPEATS_2"/>
    <property type="match status" value="2"/>
</dbReference>
<keyword evidence="6" id="KW-0472">Membrane</keyword>
<evidence type="ECO:0000313" key="8">
    <source>
        <dbReference type="Proteomes" id="UP000762253"/>
    </source>
</evidence>
<feature type="compositionally biased region" description="Low complexity" evidence="5">
    <location>
        <begin position="380"/>
        <end position="396"/>
    </location>
</feature>
<evidence type="ECO:0000256" key="5">
    <source>
        <dbReference type="SAM" id="MobiDB-lite"/>
    </source>
</evidence>
<keyword evidence="1 3" id="KW-0853">WD repeat</keyword>
<feature type="compositionally biased region" description="Basic and acidic residues" evidence="5">
    <location>
        <begin position="426"/>
        <end position="442"/>
    </location>
</feature>
<feature type="compositionally biased region" description="Basic and acidic residues" evidence="5">
    <location>
        <begin position="341"/>
        <end position="351"/>
    </location>
</feature>
<dbReference type="PANTHER" id="PTHR22847">
    <property type="entry name" value="WD40 REPEAT PROTEIN"/>
    <property type="match status" value="1"/>
</dbReference>
<feature type="region of interest" description="Disordered" evidence="5">
    <location>
        <begin position="410"/>
        <end position="467"/>
    </location>
</feature>
<keyword evidence="8" id="KW-1185">Reference proteome</keyword>
<feature type="region of interest" description="Disordered" evidence="5">
    <location>
        <begin position="328"/>
        <end position="351"/>
    </location>
</feature>
<dbReference type="EMBL" id="QMEC01000038">
    <property type="protein sequence ID" value="NMF63478.1"/>
    <property type="molecule type" value="Genomic_DNA"/>
</dbReference>
<evidence type="ECO:0000256" key="3">
    <source>
        <dbReference type="PROSITE-ProRule" id="PRU00221"/>
    </source>
</evidence>
<feature type="compositionally biased region" description="Polar residues" evidence="5">
    <location>
        <begin position="412"/>
        <end position="425"/>
    </location>
</feature>
<dbReference type="Pfam" id="PF00400">
    <property type="entry name" value="WD40"/>
    <property type="match status" value="2"/>
</dbReference>
<evidence type="ECO:0000256" key="6">
    <source>
        <dbReference type="SAM" id="Phobius"/>
    </source>
</evidence>
<organism evidence="7 8">
    <name type="scientific">Brasilonema octagenarum UFV-OR1</name>
    <dbReference type="NCBI Taxonomy" id="417115"/>
    <lineage>
        <taxon>Bacteria</taxon>
        <taxon>Bacillati</taxon>
        <taxon>Cyanobacteriota</taxon>
        <taxon>Cyanophyceae</taxon>
        <taxon>Nostocales</taxon>
        <taxon>Scytonemataceae</taxon>
        <taxon>Brasilonema</taxon>
        <taxon>Octagenarum group</taxon>
    </lineage>
</organism>
<dbReference type="Proteomes" id="UP000762253">
    <property type="component" value="Unassembled WGS sequence"/>
</dbReference>
<keyword evidence="6" id="KW-1133">Transmembrane helix</keyword>
<proteinExistence type="predicted"/>
<evidence type="ECO:0008006" key="9">
    <source>
        <dbReference type="Google" id="ProtNLM"/>
    </source>
</evidence>
<dbReference type="PANTHER" id="PTHR22847:SF637">
    <property type="entry name" value="WD REPEAT DOMAIN 5B"/>
    <property type="match status" value="1"/>
</dbReference>
<dbReference type="InterPro" id="IPR001680">
    <property type="entry name" value="WD40_rpt"/>
</dbReference>
<feature type="compositionally biased region" description="Basic and acidic residues" evidence="5">
    <location>
        <begin position="456"/>
        <end position="465"/>
    </location>
</feature>
<evidence type="ECO:0000256" key="4">
    <source>
        <dbReference type="SAM" id="Coils"/>
    </source>
</evidence>
<dbReference type="SMART" id="SM00320">
    <property type="entry name" value="WD40"/>
    <property type="match status" value="2"/>
</dbReference>
<dbReference type="InterPro" id="IPR036322">
    <property type="entry name" value="WD40_repeat_dom_sf"/>
</dbReference>
<feature type="compositionally biased region" description="Low complexity" evidence="5">
    <location>
        <begin position="328"/>
        <end position="340"/>
    </location>
</feature>
<keyword evidence="4" id="KW-0175">Coiled coil</keyword>
<comment type="caution">
    <text evidence="7">The sequence shown here is derived from an EMBL/GenBank/DDBJ whole genome shotgun (WGS) entry which is preliminary data.</text>
</comment>
<keyword evidence="2" id="KW-0677">Repeat</keyword>
<reference evidence="7 8" key="1">
    <citation type="submission" date="2018-06" db="EMBL/GenBank/DDBJ databases">
        <title>Comparative genomics of Brasilonema spp. strains.</title>
        <authorList>
            <person name="Alvarenga D.O."/>
            <person name="Fiore M.F."/>
            <person name="Varani A.M."/>
        </authorList>
    </citation>
    <scope>NUCLEOTIDE SEQUENCE [LARGE SCALE GENOMIC DNA]</scope>
    <source>
        <strain evidence="7 8">UFV-OR1</strain>
    </source>
</reference>
<gene>
    <name evidence="7" type="ORF">DP115_12155</name>
</gene>
<sequence length="645" mass="72552">MQEVLAWTGGQPLLTQKVCNLLKVTLKKPLSKPLSYEERGFEFMVSHSLQQRNEKIDNSPLRSGEGLGERFLITQLVEGVVRSGIIENWEAQDKEEHLKTIRDRILVNEQITVALLGLYQQILQQSEIAINGSPEQMRLRLTGVVVEQQTKLRVYNKIYGNVFDINWVENELGKLRPYTNNLKAWQESGYQDESCLLRREDLEIARVWAGGKSLSDVDYRFLSTSVEAELNQKVAEAEVRQNKALEKEKKANQRLTEAEGKTKRQVRISIVASVFLALSIIGALAALITAGEAIKKQDLATSKLNNANKELQSVTDQKQQAETAFTKAQANQKSANANLKKATEDVKKKEQDLLQKDQQLNIAKEKEKSANEAVGKAQGDRQQAQQQALLAQKQRQQAEQARQTAVDGLTLAKQQQDSARKQTGQAKKDREIALKQKEDAQQQRRKAQQLAQTAENQRKSAEAQRKNALTATRLEQVGVRTLRQFYVGRQIENLVEIMRAGKELKSLVKGKPSLADYPAYSPLFSLQEILLNIRERNQLEGHQSEVNSVAYSPDGKTLASASWDKTIKLWDVGTRKEVASLTGHQGWVSSVVFSPNGKTLASGSLDKTIKLWSIDLDDLLAQGCNYLNDYLATRDKLRQEICPNK</sequence>
<feature type="coiled-coil region" evidence="4">
    <location>
        <begin position="227"/>
        <end position="261"/>
    </location>
</feature>
<accession>A0ABX1M7Q2</accession>
<feature type="region of interest" description="Disordered" evidence="5">
    <location>
        <begin position="366"/>
        <end position="396"/>
    </location>
</feature>
<feature type="repeat" description="WD" evidence="3">
    <location>
        <begin position="581"/>
        <end position="622"/>
    </location>
</feature>
<keyword evidence="6" id="KW-0812">Transmembrane</keyword>
<dbReference type="Gene3D" id="2.130.10.10">
    <property type="entry name" value="YVTN repeat-like/Quinoprotein amine dehydrogenase"/>
    <property type="match status" value="1"/>
</dbReference>
<name>A0ABX1M7Q2_9CYAN</name>